<dbReference type="GeneTree" id="ENSGT00940000155500"/>
<dbReference type="InterPro" id="IPR036961">
    <property type="entry name" value="Kinesin_motor_dom_sf"/>
</dbReference>
<evidence type="ECO:0000313" key="15">
    <source>
        <dbReference type="Ensembl" id="ENSOMYP00000068972.2"/>
    </source>
</evidence>
<dbReference type="InterPro" id="IPR027417">
    <property type="entry name" value="P-loop_NTPase"/>
</dbReference>
<keyword evidence="8 10" id="KW-0505">Motor protein</keyword>
<dbReference type="Pfam" id="PF16183">
    <property type="entry name" value="Kinesin_assoc"/>
    <property type="match status" value="1"/>
</dbReference>
<feature type="domain" description="CAP-Gly" evidence="14">
    <location>
        <begin position="1681"/>
        <end position="1723"/>
    </location>
</feature>
<evidence type="ECO:0000256" key="12">
    <source>
        <dbReference type="SAM" id="MobiDB-lite"/>
    </source>
</evidence>
<feature type="region of interest" description="Disordered" evidence="12">
    <location>
        <begin position="1555"/>
        <end position="1583"/>
    </location>
</feature>
<keyword evidence="5 10" id="KW-0547">Nucleotide-binding</keyword>
<accession>A0A8C7SMC0</accession>
<evidence type="ECO:0000256" key="8">
    <source>
        <dbReference type="ARBA" id="ARBA00023175"/>
    </source>
</evidence>
<evidence type="ECO:0000256" key="6">
    <source>
        <dbReference type="ARBA" id="ARBA00022840"/>
    </source>
</evidence>
<evidence type="ECO:0000256" key="7">
    <source>
        <dbReference type="ARBA" id="ARBA00023054"/>
    </source>
</evidence>
<protein>
    <recommendedName>
        <fullName evidence="17">Kinesin motor domain-containing protein</fullName>
    </recommendedName>
</protein>
<dbReference type="GO" id="GO:0045184">
    <property type="term" value="P:establishment of protein localization"/>
    <property type="evidence" value="ECO:0007669"/>
    <property type="project" value="UniProtKB-ARBA"/>
</dbReference>
<dbReference type="Pfam" id="PF00225">
    <property type="entry name" value="Kinesin"/>
    <property type="match status" value="1"/>
</dbReference>
<dbReference type="InterPro" id="IPR019821">
    <property type="entry name" value="Kinesin_motor_CS"/>
</dbReference>
<reference evidence="15" key="3">
    <citation type="submission" date="2025-09" db="UniProtKB">
        <authorList>
            <consortium name="Ensembl"/>
        </authorList>
    </citation>
    <scope>IDENTIFICATION</scope>
</reference>
<dbReference type="PROSITE" id="PS50245">
    <property type="entry name" value="CAP_GLY_2"/>
    <property type="match status" value="1"/>
</dbReference>
<dbReference type="GO" id="GO:0005524">
    <property type="term" value="F:ATP binding"/>
    <property type="evidence" value="ECO:0007669"/>
    <property type="project" value="UniProtKB-UniRule"/>
</dbReference>
<dbReference type="CDD" id="cd01365">
    <property type="entry name" value="KISc_KIF1A_KIF1B"/>
    <property type="match status" value="1"/>
</dbReference>
<sequence length="1768" mass="197074">MVWNQRARVKDLNTKCIVDMEGNQTILHPGGGNLGKGDSRLTFAYDYCFWSMDESEKDKFAGQDVVFQCLGESLLHNAFQGYNACIFAYGQTGSGKSYTMMGSVDSPGLIPRLCSSLFDRTLLEQREGEGFTIEVSYMEIYNEKVRDLLDPKGSRQALRVREHKVLGPYVDGLSRLAVASYKDIESLMSEGNKSRTVAATNMNEESSRSHAVFNIILTHTLKDLQSGTSGEKVSKLSLVDLAGSERAAKTGATGERMKEGSNINKSLTTLGLVISALAEQGCGKNKTKFVPYRDSVLTWLLKDSLGGNSRTAMVATVSPAADNYDETLSTLRYADRAKSIVNHAVVNEDPNARIIRELREEVEKLRDQLTQAESMKAPELKERLEESEKLIQEMTVTWEEKLRKTEEIAQERQKQLESLGISLQSSGIRVGEDKCFLVNLNADPALNELLVYYLKEHTKVGSADSQDIQLCGMGIQAEHCIINITTDQWVVLTPHRNSRTCVNGSPCTSLQRLHHGDRILWGNNHFFRINLPKRRSRGGGEEEEGEGGPMKNSGSSEQLEGDGDTNSEGSSEVSFSYEFAQTEVMMKALGNNDPMQAVLQSLERQHEEEKRSALERQRLMYEQELQQLRRRLHPDRHMGGMSNSPSAQSRLRQWSEEREAVLTRSLRKLREQIVRANLLVQEAGFIAEELDKRTEYRVTLQIPAANLNANRKRDAVLSEPAVQVRRKGKGKQIWALEKMENRMVDMRELYQEWKDYDDDNPVMRSYFKRADPFFDEQENHSLIGVANVFLSCLFYDVKLQYAVPIINQKGEVVGRLHVEVVRVAGGVEDSMAGGEDNEASPDGEVQERKLVCMIKILQATGLPQYLSNYVFCQYSFWDQAEPVIVAPEVDPSASSPSSKEPHCMVVFDSCKELGVAVTEEFIEYLTEGALAIEVYGHRQADSGRNPALWDLSIIQAKTRTLRDRWSEVTRRLEMWIQVLEINENGDFMPVEVIPARDVRTGGIFQLRQGQSRRLQVEVRSVQDSGTMPLIAEVLLAVSVGCVEIRQTCQAKASNEPVQVEGDEMDSYQERDLERLRHQWLTALTKRQEYLDQHLQTLVSKPEKTEEDMEREAQLLEWRLTLTEERNAVMVPSAGSERQGMSPHVFLLPSLFSFSLSPSCSPPPPLSPADDFSSQEALEVPEAGGWDATLSGEDEDDFFDLVFHWESPSNHSLFVKAEASWDSTVHECPQLSRGGVWPEQRVYLTVRCVVQLSHPADMQLVLRKRICVNLNPGRQGFAQNLLKRMSTRSTIPGCGVTFEVVSNIPGDAQGSEDREMLARLAASAENPKSADNEAAIEKYLRSVLAVENILTLDRLRQEVAVKEHLAGKGKGNRRSLSSPSVHRVNGTFSLQKSCLLGYWVLGIFIYLIGLGSRGRSGLAASYLSVKALVPQMPKLLKSLFPAREDKKEPLRPSPHSLQVGLTHTPLTLGNQVTFELSPMVTPLNISLSPEATPVPSSQHDPHDYPLSPISEASSGYFSTSVSSATLSEVSAGGDHPTTPLRPSSSLTLLEAGVRLKGSSAPETTLPRTHLQQRADRNGVTAASPQYENKMATTGPGSNVNSVVTGNKPFSVQRVCTSDLKSLQERVLGEEEGGRGGQGSLERLEIILDNEDRGRDFVLPDWLREGACVSVGANKGGTVRYVGNTKFAEGVWVGVELDSPSGKNDGSVGGHHYFRCNPGYGVLVRPDRVFRRDRSTKWNLENRRSGECYQPVLRGESTNRRGENRKSWSS</sequence>
<dbReference type="PROSITE" id="PS00845">
    <property type="entry name" value="CAP_GLY_1"/>
    <property type="match status" value="1"/>
</dbReference>
<feature type="binding site" evidence="10">
    <location>
        <begin position="90"/>
        <end position="97"/>
    </location>
    <ligand>
        <name>ATP</name>
        <dbReference type="ChEBI" id="CHEBI:30616"/>
    </ligand>
</feature>
<dbReference type="PANTHER" id="PTHR47117">
    <property type="entry name" value="STAR-RELATED LIPID TRANSFER PROTEIN 9"/>
    <property type="match status" value="1"/>
</dbReference>
<feature type="compositionally biased region" description="Basic and acidic residues" evidence="12">
    <location>
        <begin position="1755"/>
        <end position="1768"/>
    </location>
</feature>
<dbReference type="Gene3D" id="2.30.30.190">
    <property type="entry name" value="CAP Gly-rich-like domain"/>
    <property type="match status" value="1"/>
</dbReference>
<feature type="coiled-coil region" evidence="11">
    <location>
        <begin position="604"/>
        <end position="631"/>
    </location>
</feature>
<evidence type="ECO:0000256" key="3">
    <source>
        <dbReference type="ARBA" id="ARBA00022553"/>
    </source>
</evidence>
<dbReference type="InterPro" id="IPR032405">
    <property type="entry name" value="Kinesin_assoc"/>
</dbReference>
<keyword evidence="3" id="KW-0597">Phosphoprotein</keyword>
<reference evidence="15" key="2">
    <citation type="submission" date="2025-08" db="UniProtKB">
        <authorList>
            <consortium name="Ensembl"/>
        </authorList>
    </citation>
    <scope>IDENTIFICATION</scope>
</reference>
<dbReference type="Gene3D" id="3.40.850.10">
    <property type="entry name" value="Kinesin motor domain"/>
    <property type="match status" value="1"/>
</dbReference>
<keyword evidence="9" id="KW-0206">Cytoskeleton</keyword>
<keyword evidence="2" id="KW-0963">Cytoplasm</keyword>
<dbReference type="PROSITE" id="PS00411">
    <property type="entry name" value="KINESIN_MOTOR_1"/>
    <property type="match status" value="1"/>
</dbReference>
<evidence type="ECO:0000256" key="2">
    <source>
        <dbReference type="ARBA" id="ARBA00022490"/>
    </source>
</evidence>
<dbReference type="GO" id="GO:0005737">
    <property type="term" value="C:cytoplasm"/>
    <property type="evidence" value="ECO:0007669"/>
    <property type="project" value="UniProtKB-ARBA"/>
</dbReference>
<dbReference type="GO" id="GO:0003777">
    <property type="term" value="F:microtubule motor activity"/>
    <property type="evidence" value="ECO:0007669"/>
    <property type="project" value="InterPro"/>
</dbReference>
<evidence type="ECO:0000256" key="9">
    <source>
        <dbReference type="ARBA" id="ARBA00023212"/>
    </source>
</evidence>
<evidence type="ECO:0000256" key="10">
    <source>
        <dbReference type="PROSITE-ProRule" id="PRU00283"/>
    </source>
</evidence>
<dbReference type="InterPro" id="IPR000938">
    <property type="entry name" value="CAP-Gly_domain"/>
</dbReference>
<feature type="coiled-coil region" evidence="11">
    <location>
        <begin position="355"/>
        <end position="397"/>
    </location>
</feature>
<dbReference type="PRINTS" id="PR00380">
    <property type="entry name" value="KINESINHEAVY"/>
</dbReference>
<dbReference type="FunFam" id="3.40.850.10:FF:000010">
    <property type="entry name" value="Kinesin family member 13A"/>
    <property type="match status" value="1"/>
</dbReference>
<name>A0A8C7SMC0_ONCMY</name>
<evidence type="ECO:0000256" key="11">
    <source>
        <dbReference type="SAM" id="Coils"/>
    </source>
</evidence>
<evidence type="ECO:0000259" key="14">
    <source>
        <dbReference type="PROSITE" id="PS50245"/>
    </source>
</evidence>
<dbReference type="PROSITE" id="PS50067">
    <property type="entry name" value="KINESIN_MOTOR_2"/>
    <property type="match status" value="1"/>
</dbReference>
<keyword evidence="4" id="KW-0493">Microtubule</keyword>
<dbReference type="SMART" id="SM01052">
    <property type="entry name" value="CAP_GLY"/>
    <property type="match status" value="1"/>
</dbReference>
<evidence type="ECO:0008006" key="17">
    <source>
        <dbReference type="Google" id="ProtNLM"/>
    </source>
</evidence>
<dbReference type="GO" id="GO:0005874">
    <property type="term" value="C:microtubule"/>
    <property type="evidence" value="ECO:0007669"/>
    <property type="project" value="UniProtKB-KW"/>
</dbReference>
<feature type="domain" description="Kinesin motor" evidence="13">
    <location>
        <begin position="1"/>
        <end position="340"/>
    </location>
</feature>
<dbReference type="InterPro" id="IPR001752">
    <property type="entry name" value="Kinesin_motor_dom"/>
</dbReference>
<comment type="subcellular location">
    <subcellularLocation>
        <location evidence="1">Cytoplasm</location>
        <location evidence="1">Cytoskeleton</location>
    </subcellularLocation>
</comment>
<dbReference type="SMART" id="SM00129">
    <property type="entry name" value="KISc"/>
    <property type="match status" value="1"/>
</dbReference>
<reference evidence="15" key="1">
    <citation type="submission" date="2020-07" db="EMBL/GenBank/DDBJ databases">
        <title>A long reads based de novo assembly of the rainbow trout Arlee double haploid line genome.</title>
        <authorList>
            <person name="Gao G."/>
            <person name="Palti Y."/>
        </authorList>
    </citation>
    <scope>NUCLEOTIDE SEQUENCE [LARGE SCALE GENOMIC DNA]</scope>
</reference>
<dbReference type="InterPro" id="IPR022140">
    <property type="entry name" value="Kinesin-like_KIF1-typ"/>
</dbReference>
<dbReference type="Pfam" id="PF12423">
    <property type="entry name" value="KIF1B"/>
    <property type="match status" value="1"/>
</dbReference>
<evidence type="ECO:0000256" key="5">
    <source>
        <dbReference type="ARBA" id="ARBA00022741"/>
    </source>
</evidence>
<dbReference type="SUPFAM" id="SSF74924">
    <property type="entry name" value="Cap-Gly domain"/>
    <property type="match status" value="1"/>
</dbReference>
<feature type="compositionally biased region" description="Polar residues" evidence="12">
    <location>
        <begin position="1486"/>
        <end position="1497"/>
    </location>
</feature>
<dbReference type="Pfam" id="PF01302">
    <property type="entry name" value="CAP_GLY"/>
    <property type="match status" value="1"/>
</dbReference>
<dbReference type="SUPFAM" id="SSF52540">
    <property type="entry name" value="P-loop containing nucleoside triphosphate hydrolases"/>
    <property type="match status" value="1"/>
</dbReference>
<dbReference type="GO" id="GO:0007018">
    <property type="term" value="P:microtubule-based movement"/>
    <property type="evidence" value="ECO:0007669"/>
    <property type="project" value="InterPro"/>
</dbReference>
<dbReference type="SUPFAM" id="SSF49879">
    <property type="entry name" value="SMAD/FHA domain"/>
    <property type="match status" value="1"/>
</dbReference>
<dbReference type="Ensembl" id="ENSOMYT00000075145.2">
    <property type="protein sequence ID" value="ENSOMYP00000068972.2"/>
    <property type="gene ID" value="ENSOMYG00000031233.2"/>
</dbReference>
<feature type="region of interest" description="Disordered" evidence="12">
    <location>
        <begin position="1749"/>
        <end position="1768"/>
    </location>
</feature>
<evidence type="ECO:0000259" key="13">
    <source>
        <dbReference type="PROSITE" id="PS50067"/>
    </source>
</evidence>
<dbReference type="Gene3D" id="2.60.200.20">
    <property type="match status" value="1"/>
</dbReference>
<feature type="region of interest" description="Disordered" evidence="12">
    <location>
        <begin position="532"/>
        <end position="573"/>
    </location>
</feature>
<organism evidence="15 16">
    <name type="scientific">Oncorhynchus mykiss</name>
    <name type="common">Rainbow trout</name>
    <name type="synonym">Salmo gairdneri</name>
    <dbReference type="NCBI Taxonomy" id="8022"/>
    <lineage>
        <taxon>Eukaryota</taxon>
        <taxon>Metazoa</taxon>
        <taxon>Chordata</taxon>
        <taxon>Craniata</taxon>
        <taxon>Vertebrata</taxon>
        <taxon>Euteleostomi</taxon>
        <taxon>Actinopterygii</taxon>
        <taxon>Neopterygii</taxon>
        <taxon>Teleostei</taxon>
        <taxon>Protacanthopterygii</taxon>
        <taxon>Salmoniformes</taxon>
        <taxon>Salmonidae</taxon>
        <taxon>Salmoninae</taxon>
        <taxon>Oncorhynchus</taxon>
    </lineage>
</organism>
<proteinExistence type="inferred from homology"/>
<dbReference type="GO" id="GO:0008017">
    <property type="term" value="F:microtubule binding"/>
    <property type="evidence" value="ECO:0007669"/>
    <property type="project" value="InterPro"/>
</dbReference>
<dbReference type="InterPro" id="IPR008984">
    <property type="entry name" value="SMAD_FHA_dom_sf"/>
</dbReference>
<keyword evidence="6 10" id="KW-0067">ATP-binding</keyword>
<keyword evidence="16" id="KW-1185">Reference proteome</keyword>
<dbReference type="InterPro" id="IPR000253">
    <property type="entry name" value="FHA_dom"/>
</dbReference>
<evidence type="ECO:0000313" key="16">
    <source>
        <dbReference type="Proteomes" id="UP000694395"/>
    </source>
</evidence>
<dbReference type="Proteomes" id="UP000694395">
    <property type="component" value="Chromosome 25"/>
</dbReference>
<dbReference type="Pfam" id="PF00498">
    <property type="entry name" value="FHA"/>
    <property type="match status" value="1"/>
</dbReference>
<evidence type="ECO:0000256" key="4">
    <source>
        <dbReference type="ARBA" id="ARBA00022701"/>
    </source>
</evidence>
<feature type="compositionally biased region" description="Polar residues" evidence="12">
    <location>
        <begin position="1559"/>
        <end position="1570"/>
    </location>
</feature>
<dbReference type="Gene3D" id="6.10.250.2520">
    <property type="match status" value="1"/>
</dbReference>
<dbReference type="InterPro" id="IPR036859">
    <property type="entry name" value="CAP-Gly_dom_sf"/>
</dbReference>
<keyword evidence="7 11" id="KW-0175">Coiled coil</keyword>
<dbReference type="FunFam" id="2.60.200.20:FF:000002">
    <property type="entry name" value="Kinesin family member 13A"/>
    <property type="match status" value="1"/>
</dbReference>
<feature type="region of interest" description="Disordered" evidence="12">
    <location>
        <begin position="1486"/>
        <end position="1509"/>
    </location>
</feature>
<comment type="similarity">
    <text evidence="10">Belongs to the TRAFAC class myosin-kinesin ATPase superfamily. Kinesin family.</text>
</comment>
<evidence type="ECO:0000256" key="1">
    <source>
        <dbReference type="ARBA" id="ARBA00004245"/>
    </source>
</evidence>